<gene>
    <name evidence="2" type="ORF">G1H10_30650</name>
</gene>
<dbReference type="InterPro" id="IPR005146">
    <property type="entry name" value="B3/B4_tRNA-bd"/>
</dbReference>
<feature type="domain" description="B3/B4 tRNA-binding" evidence="1">
    <location>
        <begin position="57"/>
        <end position="204"/>
    </location>
</feature>
<dbReference type="GO" id="GO:0003723">
    <property type="term" value="F:RNA binding"/>
    <property type="evidence" value="ECO:0007669"/>
    <property type="project" value="InterPro"/>
</dbReference>
<keyword evidence="3" id="KW-1185">Reference proteome</keyword>
<dbReference type="Proteomes" id="UP000475214">
    <property type="component" value="Unassembled WGS sequence"/>
</dbReference>
<dbReference type="SMART" id="SM00873">
    <property type="entry name" value="B3_4"/>
    <property type="match status" value="1"/>
</dbReference>
<organism evidence="2 3">
    <name type="scientific">Phytoactinopolyspora halotolerans</name>
    <dbReference type="NCBI Taxonomy" id="1981512"/>
    <lineage>
        <taxon>Bacteria</taxon>
        <taxon>Bacillati</taxon>
        <taxon>Actinomycetota</taxon>
        <taxon>Actinomycetes</taxon>
        <taxon>Jiangellales</taxon>
        <taxon>Jiangellaceae</taxon>
        <taxon>Phytoactinopolyspora</taxon>
    </lineage>
</organism>
<name>A0A6L9SHC7_9ACTN</name>
<dbReference type="SUPFAM" id="SSF56037">
    <property type="entry name" value="PheT/TilS domain"/>
    <property type="match status" value="1"/>
</dbReference>
<dbReference type="RefSeq" id="WP_163745081.1">
    <property type="nucleotide sequence ID" value="NZ_JAAGOA010000036.1"/>
</dbReference>
<reference evidence="2 3" key="1">
    <citation type="submission" date="2020-02" db="EMBL/GenBank/DDBJ databases">
        <authorList>
            <person name="Li X.-J."/>
            <person name="Han X.-M."/>
        </authorList>
    </citation>
    <scope>NUCLEOTIDE SEQUENCE [LARGE SCALE GENOMIC DNA]</scope>
    <source>
        <strain evidence="2 3">CCTCC AB 2017055</strain>
    </source>
</reference>
<dbReference type="EMBL" id="JAAGOA010000036">
    <property type="protein sequence ID" value="NEE04533.1"/>
    <property type="molecule type" value="Genomic_DNA"/>
</dbReference>
<dbReference type="AlphaFoldDB" id="A0A6L9SHC7"/>
<evidence type="ECO:0000313" key="3">
    <source>
        <dbReference type="Proteomes" id="UP000475214"/>
    </source>
</evidence>
<evidence type="ECO:0000259" key="1">
    <source>
        <dbReference type="SMART" id="SM00873"/>
    </source>
</evidence>
<comment type="caution">
    <text evidence="2">The sequence shown here is derived from an EMBL/GenBank/DDBJ whole genome shotgun (WGS) entry which is preliminary data.</text>
</comment>
<evidence type="ECO:0000313" key="2">
    <source>
        <dbReference type="EMBL" id="NEE04533.1"/>
    </source>
</evidence>
<accession>A0A6L9SHC7</accession>
<dbReference type="Gene3D" id="3.50.40.10">
    <property type="entry name" value="Phenylalanyl-trna Synthetase, Chain B, domain 3"/>
    <property type="match status" value="1"/>
</dbReference>
<dbReference type="PANTHER" id="PTHR39209:SF2">
    <property type="entry name" value="CYTOPLASMIC PROTEIN"/>
    <property type="match status" value="1"/>
</dbReference>
<dbReference type="InterPro" id="IPR020825">
    <property type="entry name" value="Phe-tRNA_synthase-like_B3/B4"/>
</dbReference>
<dbReference type="GO" id="GO:0004826">
    <property type="term" value="F:phenylalanine-tRNA ligase activity"/>
    <property type="evidence" value="ECO:0007669"/>
    <property type="project" value="InterPro"/>
</dbReference>
<dbReference type="PANTHER" id="PTHR39209">
    <property type="match status" value="1"/>
</dbReference>
<sequence>MWFQHSPGIRREFPELAAGALVANGITSSADVKIDHLLAEARLRLRDHSPAELDEIQAWRRTFAAMGLKPTQYRSAAESLLRRFAKEGELPRIHPLIDLCNAASLAWAVPIAVIDVGRVAAWLEVRHADGTERYETFGGETEHPAVGEVIFADADGYAHARRWCHRQSGRSAVREGTTDVLIVAEALHESAAADVASLLTTLSDAVETAWSPPAQAALLTATEPRIEF</sequence>
<dbReference type="Pfam" id="PF03483">
    <property type="entry name" value="B3_4"/>
    <property type="match status" value="1"/>
</dbReference>
<proteinExistence type="predicted"/>
<protein>
    <recommendedName>
        <fullName evidence="1">B3/B4 tRNA-binding domain-containing protein</fullName>
    </recommendedName>
</protein>